<evidence type="ECO:0000313" key="2">
    <source>
        <dbReference type="Proteomes" id="UP000598174"/>
    </source>
</evidence>
<evidence type="ECO:0000313" key="1">
    <source>
        <dbReference type="EMBL" id="GIE16663.1"/>
    </source>
</evidence>
<accession>A0A919JBM0</accession>
<name>A0A919JBM0_9ACTN</name>
<protein>
    <submittedName>
        <fullName evidence="1">Uncharacterized protein</fullName>
    </submittedName>
</protein>
<gene>
    <name evidence="1" type="ORF">Afe05nite_85030</name>
</gene>
<dbReference type="Proteomes" id="UP000598174">
    <property type="component" value="Unassembled WGS sequence"/>
</dbReference>
<comment type="caution">
    <text evidence="1">The sequence shown here is derived from an EMBL/GenBank/DDBJ whole genome shotgun (WGS) entry which is preliminary data.</text>
</comment>
<reference evidence="1" key="1">
    <citation type="submission" date="2021-01" db="EMBL/GenBank/DDBJ databases">
        <title>Whole genome shotgun sequence of Actinoplanes ferrugineus NBRC 15555.</title>
        <authorList>
            <person name="Komaki H."/>
            <person name="Tamura T."/>
        </authorList>
    </citation>
    <scope>NUCLEOTIDE SEQUENCE</scope>
    <source>
        <strain evidence="1">NBRC 15555</strain>
    </source>
</reference>
<proteinExistence type="predicted"/>
<keyword evidence="2" id="KW-1185">Reference proteome</keyword>
<sequence>MTDYAARCAVDFVLLFAAEDSLYRRHHLERVDNPPTWVKIHDLHTLGVARAVTPYELMVRPVDGAVRPSGEIDLLGHFF</sequence>
<dbReference type="AlphaFoldDB" id="A0A919JBM0"/>
<organism evidence="1 2">
    <name type="scientific">Paractinoplanes ferrugineus</name>
    <dbReference type="NCBI Taxonomy" id="113564"/>
    <lineage>
        <taxon>Bacteria</taxon>
        <taxon>Bacillati</taxon>
        <taxon>Actinomycetota</taxon>
        <taxon>Actinomycetes</taxon>
        <taxon>Micromonosporales</taxon>
        <taxon>Micromonosporaceae</taxon>
        <taxon>Paractinoplanes</taxon>
    </lineage>
</organism>
<dbReference type="EMBL" id="BOMM01000094">
    <property type="protein sequence ID" value="GIE16663.1"/>
    <property type="molecule type" value="Genomic_DNA"/>
</dbReference>